<dbReference type="EMBL" id="AJWY01012034">
    <property type="protein sequence ID" value="EKC51086.1"/>
    <property type="molecule type" value="Genomic_DNA"/>
</dbReference>
<dbReference type="InterPro" id="IPR050437">
    <property type="entry name" value="Ribos_protein_bS1-like"/>
</dbReference>
<dbReference type="PANTHER" id="PTHR10724">
    <property type="entry name" value="30S RIBOSOMAL PROTEIN S1"/>
    <property type="match status" value="1"/>
</dbReference>
<feature type="compositionally biased region" description="Basic and acidic residues" evidence="1">
    <location>
        <begin position="176"/>
        <end position="187"/>
    </location>
</feature>
<feature type="domain" description="S1 motif" evidence="2">
    <location>
        <begin position="35"/>
        <end position="103"/>
    </location>
</feature>
<dbReference type="CDD" id="cd05692">
    <property type="entry name" value="S1_RPS1_repeat_hs4"/>
    <property type="match status" value="1"/>
</dbReference>
<comment type="caution">
    <text evidence="3">The sequence shown here is derived from an EMBL/GenBank/DDBJ whole genome shotgun (WGS) entry which is preliminary data.</text>
</comment>
<keyword evidence="3" id="KW-0689">Ribosomal protein</keyword>
<dbReference type="FunFam" id="2.40.50.140:FF:000103">
    <property type="entry name" value="protein RRP5 homolog"/>
    <property type="match status" value="1"/>
</dbReference>
<accession>K1SV37</accession>
<dbReference type="Pfam" id="PF00575">
    <property type="entry name" value="S1"/>
    <property type="match status" value="1"/>
</dbReference>
<keyword evidence="3" id="KW-0687">Ribonucleoprotein</keyword>
<name>K1SV37_9ZZZZ</name>
<evidence type="ECO:0000313" key="3">
    <source>
        <dbReference type="EMBL" id="EKC51086.1"/>
    </source>
</evidence>
<dbReference type="GO" id="GO:0003735">
    <property type="term" value="F:structural constituent of ribosome"/>
    <property type="evidence" value="ECO:0007669"/>
    <property type="project" value="TreeGrafter"/>
</dbReference>
<dbReference type="InterPro" id="IPR003029">
    <property type="entry name" value="S1_domain"/>
</dbReference>
<gene>
    <name evidence="3" type="ORF">LEA_17578</name>
</gene>
<dbReference type="AlphaFoldDB" id="K1SV37"/>
<reference evidence="3" key="1">
    <citation type="journal article" date="2013" name="Environ. Microbiol.">
        <title>Microbiota from the distal guts of lean and obese adolescents exhibit partial functional redundancy besides clear differences in community structure.</title>
        <authorList>
            <person name="Ferrer M."/>
            <person name="Ruiz A."/>
            <person name="Lanza F."/>
            <person name="Haange S.B."/>
            <person name="Oberbach A."/>
            <person name="Till H."/>
            <person name="Bargiela R."/>
            <person name="Campoy C."/>
            <person name="Segura M.T."/>
            <person name="Richter M."/>
            <person name="von Bergen M."/>
            <person name="Seifert J."/>
            <person name="Suarez A."/>
        </authorList>
    </citation>
    <scope>NUCLEOTIDE SEQUENCE</scope>
</reference>
<organism evidence="3">
    <name type="scientific">human gut metagenome</name>
    <dbReference type="NCBI Taxonomy" id="408170"/>
    <lineage>
        <taxon>unclassified sequences</taxon>
        <taxon>metagenomes</taxon>
        <taxon>organismal metagenomes</taxon>
    </lineage>
</organism>
<proteinExistence type="predicted"/>
<protein>
    <submittedName>
        <fullName evidence="3">RNA binding protein (Contains ribosomal protein S1 domain)</fullName>
    </submittedName>
</protein>
<dbReference type="GO" id="GO:0006412">
    <property type="term" value="P:translation"/>
    <property type="evidence" value="ECO:0007669"/>
    <property type="project" value="TreeGrafter"/>
</dbReference>
<dbReference type="Gene3D" id="2.40.50.140">
    <property type="entry name" value="Nucleic acid-binding proteins"/>
    <property type="match status" value="1"/>
</dbReference>
<evidence type="ECO:0000256" key="1">
    <source>
        <dbReference type="SAM" id="MobiDB-lite"/>
    </source>
</evidence>
<feature type="region of interest" description="Disordered" evidence="1">
    <location>
        <begin position="176"/>
        <end position="195"/>
    </location>
</feature>
<dbReference type="GO" id="GO:0005840">
    <property type="term" value="C:ribosome"/>
    <property type="evidence" value="ECO:0007669"/>
    <property type="project" value="UniProtKB-KW"/>
</dbReference>
<dbReference type="InterPro" id="IPR012340">
    <property type="entry name" value="NA-bd_OB-fold"/>
</dbReference>
<dbReference type="GO" id="GO:0003729">
    <property type="term" value="F:mRNA binding"/>
    <property type="evidence" value="ECO:0007669"/>
    <property type="project" value="TreeGrafter"/>
</dbReference>
<dbReference type="SMART" id="SM00316">
    <property type="entry name" value="S1"/>
    <property type="match status" value="1"/>
</dbReference>
<evidence type="ECO:0000259" key="2">
    <source>
        <dbReference type="PROSITE" id="PS50126"/>
    </source>
</evidence>
<feature type="region of interest" description="Disordered" evidence="1">
    <location>
        <begin position="101"/>
        <end position="162"/>
    </location>
</feature>
<sequence>KAYKRNLKAKVPSITIPGSFAGQQRGIIVLALQVGDILEGKVTGIKPFGAFVALPESKTGLVHISEVSYEFVQDLATVLEAGQTVKVKVISIAPDGKIALSIKQTQPAPERAPRAPRSPRPQGQQGSNGGARPAGGRPPRREAAPRVWQPKPSQPQGDLSFEDMMARYKTQSEEKIADLKRVTENHRGGYSRRRG</sequence>
<feature type="non-terminal residue" evidence="3">
    <location>
        <position position="1"/>
    </location>
</feature>
<dbReference type="SUPFAM" id="SSF50249">
    <property type="entry name" value="Nucleic acid-binding proteins"/>
    <property type="match status" value="1"/>
</dbReference>
<dbReference type="PROSITE" id="PS50126">
    <property type="entry name" value="S1"/>
    <property type="match status" value="1"/>
</dbReference>